<keyword evidence="3" id="KW-1185">Reference proteome</keyword>
<feature type="transmembrane region" description="Helical" evidence="1">
    <location>
        <begin position="6"/>
        <end position="26"/>
    </location>
</feature>
<name>A0A444J2W7_9BACT</name>
<evidence type="ECO:0000313" key="2">
    <source>
        <dbReference type="EMBL" id="RWX47205.1"/>
    </source>
</evidence>
<dbReference type="AlphaFoldDB" id="A0A444J2W7"/>
<keyword evidence="1" id="KW-1133">Transmembrane helix</keyword>
<organism evidence="2 3">
    <name type="scientific">Candidatus Electrothrix aarhusensis</name>
    <dbReference type="NCBI Taxonomy" id="1859131"/>
    <lineage>
        <taxon>Bacteria</taxon>
        <taxon>Pseudomonadati</taxon>
        <taxon>Thermodesulfobacteriota</taxon>
        <taxon>Desulfobulbia</taxon>
        <taxon>Desulfobulbales</taxon>
        <taxon>Desulfobulbaceae</taxon>
        <taxon>Candidatus Electrothrix</taxon>
    </lineage>
</organism>
<proteinExistence type="predicted"/>
<evidence type="ECO:0000256" key="1">
    <source>
        <dbReference type="SAM" id="Phobius"/>
    </source>
</evidence>
<comment type="caution">
    <text evidence="2">The sequence shown here is derived from an EMBL/GenBank/DDBJ whole genome shotgun (WGS) entry which is preliminary data.</text>
</comment>
<keyword evidence="1" id="KW-0812">Transmembrane</keyword>
<keyword evidence="1" id="KW-0472">Membrane</keyword>
<dbReference type="Proteomes" id="UP000287853">
    <property type="component" value="Unassembled WGS sequence"/>
</dbReference>
<sequence length="112" mass="12726">MVKNIIYIVILAVIGVPSWQIGTVILEKKQVGYMLQEQANSIKRYQRPDLVKKGIKEGLAAMELPEKFTFESLGLKKVKIGYTYSGDATVFGYTYYDKTVDMEFTTEDGAWD</sequence>
<dbReference type="EMBL" id="MTKO01000040">
    <property type="protein sequence ID" value="RWX47205.1"/>
    <property type="molecule type" value="Genomic_DNA"/>
</dbReference>
<accession>A0A444J2W7</accession>
<evidence type="ECO:0000313" key="3">
    <source>
        <dbReference type="Proteomes" id="UP000287853"/>
    </source>
</evidence>
<reference evidence="2 3" key="1">
    <citation type="submission" date="2017-01" db="EMBL/GenBank/DDBJ databases">
        <title>The cable genome- insights into the physiology and evolution of filamentous bacteria capable of sulfide oxidation via long distance electron transfer.</title>
        <authorList>
            <person name="Schreiber L."/>
            <person name="Bjerg J.T."/>
            <person name="Boggild A."/>
            <person name="Van De Vossenberg J."/>
            <person name="Meysman F."/>
            <person name="Nielsen L.P."/>
            <person name="Schramm A."/>
            <person name="Kjeldsen K.U."/>
        </authorList>
    </citation>
    <scope>NUCLEOTIDE SEQUENCE [LARGE SCALE GENOMIC DNA]</scope>
    <source>
        <strain evidence="2">MCF</strain>
    </source>
</reference>
<gene>
    <name evidence="2" type="ORF">H206_02518</name>
</gene>
<protein>
    <submittedName>
        <fullName evidence="2">Uncharacterized protein</fullName>
    </submittedName>
</protein>